<evidence type="ECO:0000259" key="1">
    <source>
        <dbReference type="Pfam" id="PF06985"/>
    </source>
</evidence>
<accession>A0A446BE30</accession>
<proteinExistence type="predicted"/>
<feature type="domain" description="Heterokaryon incompatibility" evidence="1">
    <location>
        <begin position="46"/>
        <end position="216"/>
    </location>
</feature>
<dbReference type="Pfam" id="PF06985">
    <property type="entry name" value="HET"/>
    <property type="match status" value="1"/>
</dbReference>
<evidence type="ECO:0000313" key="3">
    <source>
        <dbReference type="Proteomes" id="UP000289323"/>
    </source>
</evidence>
<dbReference type="InterPro" id="IPR052895">
    <property type="entry name" value="HetReg/Transcr_Mod"/>
</dbReference>
<dbReference type="AlphaFoldDB" id="A0A446BE30"/>
<sequence>MAAFSYDKLRSEDGEFRLVRFSDSAASPDVIELILERASLHNPPSYSALSYLWGEPTKTETIHVNGLPLPITHNLHQALQHLRAGEGTREWLWIDAVCINQDDDEERSWHVPQMGTIFSRASLVYIWLGPDSDDSDLVMRLAQRIGPDAHEAGVADLWFCWPPFKLPRKKLENEERANSFLARALGDEELRSPRLLAAVEPLLSRANWCRAWIVQEIALARDGLVCCGTERVSLNAFDATLSTIFFCKNGVFALQHPRWRDFGSGLRNNNIFRVRGLIARRQRRRGHKAGLLEFLMSDFASANRRPFYVASDPRDIIFGLLGVAADTELLGLRPDYTQTTAEVYAAVTRAILERCPDYSLDYCTFPKDIQDLPSWVPDWQRIGRARVLNSILEFATSGHLALDGGTPVETALWRTLVADQLQGERCTAEYDALAGRIFRLQKIPVETLTKTQLAFLFPRGYFGDDKFRSASQANVDEASERVLIQASVKCRRRTLFATAGGKPGLGPESMQTGDVVAILLGTAVPIVLRPVGNHFTYVGEAYVHGIMYGEFMRGDPPEQDFDIA</sequence>
<dbReference type="InterPro" id="IPR010730">
    <property type="entry name" value="HET"/>
</dbReference>
<evidence type="ECO:0000313" key="2">
    <source>
        <dbReference type="EMBL" id="SPQ20725.1"/>
    </source>
</evidence>
<reference evidence="2 3" key="1">
    <citation type="submission" date="2018-04" db="EMBL/GenBank/DDBJ databases">
        <authorList>
            <person name="Huttner S."/>
            <person name="Dainat J."/>
        </authorList>
    </citation>
    <scope>NUCLEOTIDE SEQUENCE [LARGE SCALE GENOMIC DNA]</scope>
</reference>
<gene>
    <name evidence="2" type="ORF">TT172_LOCUS3144</name>
</gene>
<dbReference type="PANTHER" id="PTHR24148:SF79">
    <property type="entry name" value="HETEROKARYON INCOMPATIBILITY DOMAIN-CONTAINING PROTEIN"/>
    <property type="match status" value="1"/>
</dbReference>
<dbReference type="Pfam" id="PF26639">
    <property type="entry name" value="Het-6_barrel"/>
    <property type="match status" value="1"/>
</dbReference>
<protein>
    <submittedName>
        <fullName evidence="2">8098b408-c21b-422a-9e8d-d4068529ebef</fullName>
    </submittedName>
</protein>
<dbReference type="EMBL" id="OUUZ01000006">
    <property type="protein sequence ID" value="SPQ20725.1"/>
    <property type="molecule type" value="Genomic_DNA"/>
</dbReference>
<dbReference type="Proteomes" id="UP000289323">
    <property type="component" value="Unassembled WGS sequence"/>
</dbReference>
<dbReference type="PANTHER" id="PTHR24148">
    <property type="entry name" value="ANKYRIN REPEAT DOMAIN-CONTAINING PROTEIN 39 HOMOLOG-RELATED"/>
    <property type="match status" value="1"/>
</dbReference>
<name>A0A446BE30_9PEZI</name>
<organism evidence="2 3">
    <name type="scientific">Thermothielavioides terrestris</name>
    <dbReference type="NCBI Taxonomy" id="2587410"/>
    <lineage>
        <taxon>Eukaryota</taxon>
        <taxon>Fungi</taxon>
        <taxon>Dikarya</taxon>
        <taxon>Ascomycota</taxon>
        <taxon>Pezizomycotina</taxon>
        <taxon>Sordariomycetes</taxon>
        <taxon>Sordariomycetidae</taxon>
        <taxon>Sordariales</taxon>
        <taxon>Chaetomiaceae</taxon>
        <taxon>Thermothielavioides</taxon>
    </lineage>
</organism>